<dbReference type="GeneID" id="67013287"/>
<dbReference type="EMBL" id="CAJRGZ010000015">
    <property type="protein sequence ID" value="CAG5146571.1"/>
    <property type="molecule type" value="Genomic_DNA"/>
</dbReference>
<evidence type="ECO:0008006" key="3">
    <source>
        <dbReference type="Google" id="ProtNLM"/>
    </source>
</evidence>
<proteinExistence type="predicted"/>
<dbReference type="Gene3D" id="3.20.20.190">
    <property type="entry name" value="Phosphatidylinositol (PI) phosphodiesterase"/>
    <property type="match status" value="1"/>
</dbReference>
<dbReference type="RefSeq" id="XP_043165436.1">
    <property type="nucleotide sequence ID" value="XM_043309501.1"/>
</dbReference>
<dbReference type="Proteomes" id="UP000676310">
    <property type="component" value="Unassembled WGS sequence"/>
</dbReference>
<dbReference type="PANTHER" id="PTHR13593">
    <property type="match status" value="1"/>
</dbReference>
<dbReference type="InterPro" id="IPR017946">
    <property type="entry name" value="PLC-like_Pdiesterase_TIM-brl"/>
</dbReference>
<evidence type="ECO:0000313" key="1">
    <source>
        <dbReference type="EMBL" id="CAG5146571.1"/>
    </source>
</evidence>
<dbReference type="SUPFAM" id="SSF51695">
    <property type="entry name" value="PLC-like phosphodiesterases"/>
    <property type="match status" value="1"/>
</dbReference>
<sequence length="467" mass="52219">MGWGGGLTLVNGSPFDWALDNQHSYQLDTWEWPTINSGQASKVYVEFGTRGNTRDDAGEAYYSIDGTSNKFTVLGRKPSDYMLTISLDDMSTKQSSQGAKIDLGFRHNAAVNWIMSTDEAGHWWSNSGTYSDWMQQSMGSLANRTLKHICMPGSHDAGMSTFNPGTIGAHFANTQTQYLDFYQQLMAGSRYFDLRPVLSRGEWVAGHYGQVGDVWLGGNGQTLEEIIRQINDFTANYQELIIINLSHTLDTDNKYKDLTQTQWNDLFTTLKRINNRYTVSNPGATDLSNYRLGNFITDRASVLIIAQIPESIILGDFANQGLYSGHNFPFYDEYSNSNNLANMKSDQIAKLKQNRNIVAQENEKKDVFHIFSWTLTQQPGDVLNFDKAIMNMAVSAFDDLISEAWNAYTPQSFPNVIFVDSLGVRDKSVVFPFDKPKQGLQSNYDIAAFAVAVNNGIAGRNRVVTGG</sequence>
<name>A0A8J2HX94_9PLEO</name>
<accession>A0A8J2HX94</accession>
<comment type="caution">
    <text evidence="1">The sequence shown here is derived from an EMBL/GenBank/DDBJ whole genome shotgun (WGS) entry which is preliminary data.</text>
</comment>
<dbReference type="OrthoDB" id="1046782at2759"/>
<dbReference type="GO" id="GO:0006629">
    <property type="term" value="P:lipid metabolic process"/>
    <property type="evidence" value="ECO:0007669"/>
    <property type="project" value="InterPro"/>
</dbReference>
<gene>
    <name evidence="1" type="ORF">ALTATR162_LOCUS1901</name>
</gene>
<organism evidence="1 2">
    <name type="scientific">Alternaria atra</name>
    <dbReference type="NCBI Taxonomy" id="119953"/>
    <lineage>
        <taxon>Eukaryota</taxon>
        <taxon>Fungi</taxon>
        <taxon>Dikarya</taxon>
        <taxon>Ascomycota</taxon>
        <taxon>Pezizomycotina</taxon>
        <taxon>Dothideomycetes</taxon>
        <taxon>Pleosporomycetidae</taxon>
        <taxon>Pleosporales</taxon>
        <taxon>Pleosporineae</taxon>
        <taxon>Pleosporaceae</taxon>
        <taxon>Alternaria</taxon>
        <taxon>Alternaria sect. Ulocladioides</taxon>
    </lineage>
</organism>
<dbReference type="PROSITE" id="PS50007">
    <property type="entry name" value="PIPLC_X_DOMAIN"/>
    <property type="match status" value="1"/>
</dbReference>
<protein>
    <recommendedName>
        <fullName evidence="3">PLC-like phosphodiesterase</fullName>
    </recommendedName>
</protein>
<dbReference type="PANTHER" id="PTHR13593:SF143">
    <property type="entry name" value="PHOSPHATIDYLINOSITOL-SPECIFIC PHOSPHOLIPASE C X DOMAIN-CONTAINING PROTEIN"/>
    <property type="match status" value="1"/>
</dbReference>
<dbReference type="GO" id="GO:0008081">
    <property type="term" value="F:phosphoric diester hydrolase activity"/>
    <property type="evidence" value="ECO:0007669"/>
    <property type="project" value="InterPro"/>
</dbReference>
<keyword evidence="2" id="KW-1185">Reference proteome</keyword>
<evidence type="ECO:0000313" key="2">
    <source>
        <dbReference type="Proteomes" id="UP000676310"/>
    </source>
</evidence>
<dbReference type="InterPro" id="IPR051057">
    <property type="entry name" value="PI-PLC_domain"/>
</dbReference>
<reference evidence="1" key="1">
    <citation type="submission" date="2021-05" db="EMBL/GenBank/DDBJ databases">
        <authorList>
            <person name="Stam R."/>
        </authorList>
    </citation>
    <scope>NUCLEOTIDE SEQUENCE</scope>
    <source>
        <strain evidence="1">CS162</strain>
    </source>
</reference>
<dbReference type="AlphaFoldDB" id="A0A8J2HX94"/>